<protein>
    <recommendedName>
        <fullName evidence="3">AB hydrolase-1 domain-containing protein</fullName>
    </recommendedName>
</protein>
<dbReference type="Gene3D" id="3.40.50.1820">
    <property type="entry name" value="alpha/beta hydrolase"/>
    <property type="match status" value="1"/>
</dbReference>
<reference evidence="4 5" key="1">
    <citation type="submission" date="2019-01" db="EMBL/GenBank/DDBJ databases">
        <title>Draft genome sequence of Psathyrella aberdarensis IHI B618.</title>
        <authorList>
            <person name="Buettner E."/>
            <person name="Kellner H."/>
        </authorList>
    </citation>
    <scope>NUCLEOTIDE SEQUENCE [LARGE SCALE GENOMIC DNA]</scope>
    <source>
        <strain evidence="4 5">IHI B618</strain>
    </source>
</reference>
<evidence type="ECO:0000313" key="5">
    <source>
        <dbReference type="Proteomes" id="UP000290288"/>
    </source>
</evidence>
<dbReference type="Pfam" id="PF00561">
    <property type="entry name" value="Abhydrolase_1"/>
    <property type="match status" value="1"/>
</dbReference>
<feature type="domain" description="AB hydrolase-1" evidence="3">
    <location>
        <begin position="31"/>
        <end position="309"/>
    </location>
</feature>
<accession>A0A4Q2D9C6</accession>
<gene>
    <name evidence="4" type="ORF">EST38_g10534</name>
</gene>
<dbReference type="PANTHER" id="PTHR43329">
    <property type="entry name" value="EPOXIDE HYDROLASE"/>
    <property type="match status" value="1"/>
</dbReference>
<dbReference type="Proteomes" id="UP000290288">
    <property type="component" value="Unassembled WGS sequence"/>
</dbReference>
<name>A0A4Q2D9C6_9AGAR</name>
<dbReference type="GO" id="GO:0016787">
    <property type="term" value="F:hydrolase activity"/>
    <property type="evidence" value="ECO:0007669"/>
    <property type="project" value="UniProtKB-KW"/>
</dbReference>
<dbReference type="InterPro" id="IPR000639">
    <property type="entry name" value="Epox_hydrolase-like"/>
</dbReference>
<evidence type="ECO:0000313" key="4">
    <source>
        <dbReference type="EMBL" id="RXW15321.1"/>
    </source>
</evidence>
<proteinExistence type="inferred from homology"/>
<dbReference type="AlphaFoldDB" id="A0A4Q2D9C6"/>
<dbReference type="OrthoDB" id="408373at2759"/>
<dbReference type="InterPro" id="IPR000073">
    <property type="entry name" value="AB_hydrolase_1"/>
</dbReference>
<evidence type="ECO:0000259" key="3">
    <source>
        <dbReference type="Pfam" id="PF00561"/>
    </source>
</evidence>
<evidence type="ECO:0000256" key="1">
    <source>
        <dbReference type="ARBA" id="ARBA00022801"/>
    </source>
</evidence>
<dbReference type="EMBL" id="SDEE01000566">
    <property type="protein sequence ID" value="RXW15321.1"/>
    <property type="molecule type" value="Genomic_DNA"/>
</dbReference>
<dbReference type="PRINTS" id="PR00412">
    <property type="entry name" value="EPOXHYDRLASE"/>
</dbReference>
<dbReference type="InterPro" id="IPR029058">
    <property type="entry name" value="AB_hydrolase_fold"/>
</dbReference>
<sequence length="327" mass="37011">MESLLSSFKHFKVSRGFNYRYFFSPATSGKPTLLFIHGFPSLAIDWHHQITFFKAKGYGLVVPDMLGYGGTDKPEEYTEYLHSLLAQDLVDILDHEEVTNAIAIGHDWGARTNSSLAHFHPDRFIGFGFLAVGYTAPNTSVTYDELQAQMTQLLGYNPYGYWEDFSSSDAADIIPKHVESFWDILHAKDTRTWRFNICPPGAISVFIESDSRTPRDPALDQVQRIHDKEFAKGGFRGPLNYYRVAISAEELEDAKKVPLENYTVKKPVYLGCTERDEICVPIIAQTAAKQYCPQATIETFDTGHWVLLDVPKDVNLALEKWINSIVA</sequence>
<organism evidence="4 5">
    <name type="scientific">Candolleomyces aberdarensis</name>
    <dbReference type="NCBI Taxonomy" id="2316362"/>
    <lineage>
        <taxon>Eukaryota</taxon>
        <taxon>Fungi</taxon>
        <taxon>Dikarya</taxon>
        <taxon>Basidiomycota</taxon>
        <taxon>Agaricomycotina</taxon>
        <taxon>Agaricomycetes</taxon>
        <taxon>Agaricomycetidae</taxon>
        <taxon>Agaricales</taxon>
        <taxon>Agaricineae</taxon>
        <taxon>Psathyrellaceae</taxon>
        <taxon>Candolleomyces</taxon>
    </lineage>
</organism>
<comment type="caution">
    <text evidence="4">The sequence shown here is derived from an EMBL/GenBank/DDBJ whole genome shotgun (WGS) entry which is preliminary data.</text>
</comment>
<evidence type="ECO:0000256" key="2">
    <source>
        <dbReference type="ARBA" id="ARBA00038334"/>
    </source>
</evidence>
<keyword evidence="5" id="KW-1185">Reference proteome</keyword>
<keyword evidence="1" id="KW-0378">Hydrolase</keyword>
<dbReference type="STRING" id="2316362.A0A4Q2D9C6"/>
<dbReference type="SUPFAM" id="SSF53474">
    <property type="entry name" value="alpha/beta-Hydrolases"/>
    <property type="match status" value="1"/>
</dbReference>
<comment type="similarity">
    <text evidence="2">Belongs to the AB hydrolase superfamily. Epoxide hydrolase family.</text>
</comment>